<protein>
    <submittedName>
        <fullName evidence="1">Uncharacterized protein</fullName>
    </submittedName>
</protein>
<accession>A0AAV5SBW4</accession>
<evidence type="ECO:0000313" key="1">
    <source>
        <dbReference type="EMBL" id="GMS80508.1"/>
    </source>
</evidence>
<evidence type="ECO:0000313" key="2">
    <source>
        <dbReference type="Proteomes" id="UP001432027"/>
    </source>
</evidence>
<feature type="non-terminal residue" evidence="1">
    <location>
        <position position="96"/>
    </location>
</feature>
<reference evidence="1" key="1">
    <citation type="submission" date="2023-10" db="EMBL/GenBank/DDBJ databases">
        <title>Genome assembly of Pristionchus species.</title>
        <authorList>
            <person name="Yoshida K."/>
            <person name="Sommer R.J."/>
        </authorList>
    </citation>
    <scope>NUCLEOTIDE SEQUENCE</scope>
    <source>
        <strain evidence="1">RS0144</strain>
    </source>
</reference>
<organism evidence="1 2">
    <name type="scientific">Pristionchus entomophagus</name>
    <dbReference type="NCBI Taxonomy" id="358040"/>
    <lineage>
        <taxon>Eukaryota</taxon>
        <taxon>Metazoa</taxon>
        <taxon>Ecdysozoa</taxon>
        <taxon>Nematoda</taxon>
        <taxon>Chromadorea</taxon>
        <taxon>Rhabditida</taxon>
        <taxon>Rhabditina</taxon>
        <taxon>Diplogasteromorpha</taxon>
        <taxon>Diplogasteroidea</taxon>
        <taxon>Neodiplogasteridae</taxon>
        <taxon>Pristionchus</taxon>
    </lineage>
</organism>
<name>A0AAV5SBW4_9BILA</name>
<gene>
    <name evidence="1" type="ORF">PENTCL1PPCAC_2683</name>
</gene>
<keyword evidence="2" id="KW-1185">Reference proteome</keyword>
<sequence>SPLHYILSFPHLTPLLVTMSSPLSKSRSSLHRLLRDSIVLSDGLPQLRDPKYAGSPDGRYIFIIGDQHLTTKGKDLSFDQKAASFRLDVIDFFLSK</sequence>
<dbReference type="EMBL" id="BTSX01000001">
    <property type="protein sequence ID" value="GMS80508.1"/>
    <property type="molecule type" value="Genomic_DNA"/>
</dbReference>
<dbReference type="AlphaFoldDB" id="A0AAV5SBW4"/>
<dbReference type="Proteomes" id="UP001432027">
    <property type="component" value="Unassembled WGS sequence"/>
</dbReference>
<feature type="non-terminal residue" evidence="1">
    <location>
        <position position="1"/>
    </location>
</feature>
<proteinExistence type="predicted"/>
<comment type="caution">
    <text evidence="1">The sequence shown here is derived from an EMBL/GenBank/DDBJ whole genome shotgun (WGS) entry which is preliminary data.</text>
</comment>